<organism evidence="8 9">
    <name type="scientific">Adineta steineri</name>
    <dbReference type="NCBI Taxonomy" id="433720"/>
    <lineage>
        <taxon>Eukaryota</taxon>
        <taxon>Metazoa</taxon>
        <taxon>Spiralia</taxon>
        <taxon>Gnathifera</taxon>
        <taxon>Rotifera</taxon>
        <taxon>Eurotatoria</taxon>
        <taxon>Bdelloidea</taxon>
        <taxon>Adinetida</taxon>
        <taxon>Adinetidae</taxon>
        <taxon>Adineta</taxon>
    </lineage>
</organism>
<dbReference type="Gene3D" id="1.20.58.1710">
    <property type="match status" value="1"/>
</dbReference>
<evidence type="ECO:0000313" key="8">
    <source>
        <dbReference type="EMBL" id="CAF4468671.1"/>
    </source>
</evidence>
<dbReference type="Proteomes" id="UP000663881">
    <property type="component" value="Unassembled WGS sequence"/>
</dbReference>
<dbReference type="AlphaFoldDB" id="A0A820TBT3"/>
<evidence type="ECO:0000256" key="5">
    <source>
        <dbReference type="ARBA" id="ARBA00023163"/>
    </source>
</evidence>
<evidence type="ECO:0000256" key="6">
    <source>
        <dbReference type="ARBA" id="ARBA00023242"/>
    </source>
</evidence>
<comment type="caution">
    <text evidence="8">The sequence shown here is derived from an EMBL/GenBank/DDBJ whole genome shotgun (WGS) entry which is preliminary data.</text>
</comment>
<comment type="subunit">
    <text evidence="7">Component of the Mediator complex.</text>
</comment>
<keyword evidence="3 7" id="KW-0805">Transcription regulation</keyword>
<reference evidence="8" key="1">
    <citation type="submission" date="2021-02" db="EMBL/GenBank/DDBJ databases">
        <authorList>
            <person name="Nowell W R."/>
        </authorList>
    </citation>
    <scope>NUCLEOTIDE SEQUENCE</scope>
</reference>
<comment type="subcellular location">
    <subcellularLocation>
        <location evidence="1 7">Nucleus</location>
    </subcellularLocation>
</comment>
<evidence type="ECO:0000256" key="4">
    <source>
        <dbReference type="ARBA" id="ARBA00023159"/>
    </source>
</evidence>
<dbReference type="GO" id="GO:0000978">
    <property type="term" value="F:RNA polymerase II cis-regulatory region sequence-specific DNA binding"/>
    <property type="evidence" value="ECO:0007669"/>
    <property type="project" value="TreeGrafter"/>
</dbReference>
<dbReference type="GO" id="GO:0003712">
    <property type="term" value="F:transcription coregulator activity"/>
    <property type="evidence" value="ECO:0007669"/>
    <property type="project" value="InterPro"/>
</dbReference>
<keyword evidence="6 7" id="KW-0539">Nucleus</keyword>
<accession>A0A820TBT3</accession>
<sequence length="126" mass="14824">MDRPTSTAINRATEYDKLQQILDKVRDLKQSLANFFTEYEHGQPSWPTILDQMNVLSSQITTLRTSVRHILPLLRTNSIMPMCLSPENDLTVEQLTERRLSIFNHDFMPQLLRTKNLPEIEERERL</sequence>
<dbReference type="GO" id="GO:0016592">
    <property type="term" value="C:mediator complex"/>
    <property type="evidence" value="ECO:0007669"/>
    <property type="project" value="InterPro"/>
</dbReference>
<proteinExistence type="inferred from homology"/>
<comment type="function">
    <text evidence="7">Component of the Mediator complex, a coactivator involved in the regulated transcription of nearly all RNA polymerase II-dependent genes. Mediator functions as a bridge to convey information from gene-specific regulatory proteins to the basal RNA polymerase II transcription machinery. Mediator is recruited to promoters by direct interactions with regulatory proteins and serves as a scaffold for the assembly of a functional preinitiation complex with RNA polymerase II and the general transcription factors.</text>
</comment>
<protein>
    <recommendedName>
        <fullName evidence="7">Mediator of RNA polymerase II transcription subunit 8</fullName>
    </recommendedName>
    <alternativeName>
        <fullName evidence="7">Mediator complex subunit 8</fullName>
    </alternativeName>
</protein>
<evidence type="ECO:0000256" key="1">
    <source>
        <dbReference type="ARBA" id="ARBA00004123"/>
    </source>
</evidence>
<dbReference type="PANTHER" id="PTHR13074:SF9">
    <property type="entry name" value="MEDIATOR OF RNA POLYMERASE II TRANSCRIPTION SUBUNIT 8"/>
    <property type="match status" value="1"/>
</dbReference>
<keyword evidence="5 7" id="KW-0804">Transcription</keyword>
<name>A0A820TBT3_9BILA</name>
<evidence type="ECO:0000256" key="7">
    <source>
        <dbReference type="RuleBase" id="RU364144"/>
    </source>
</evidence>
<dbReference type="InterPro" id="IPR019364">
    <property type="entry name" value="Mediatior_Med8_fun/met"/>
</dbReference>
<evidence type="ECO:0000256" key="2">
    <source>
        <dbReference type="ARBA" id="ARBA00005716"/>
    </source>
</evidence>
<evidence type="ECO:0000313" key="9">
    <source>
        <dbReference type="Proteomes" id="UP000663881"/>
    </source>
</evidence>
<keyword evidence="4 7" id="KW-0010">Activator</keyword>
<comment type="similarity">
    <text evidence="2 7">Belongs to the Mediator complex subunit 8 family.</text>
</comment>
<gene>
    <name evidence="7" type="primary">MED8</name>
    <name evidence="8" type="ORF">OKA104_LOCUS55103</name>
</gene>
<dbReference type="EMBL" id="CAJOAY010038228">
    <property type="protein sequence ID" value="CAF4468671.1"/>
    <property type="molecule type" value="Genomic_DNA"/>
</dbReference>
<dbReference type="GO" id="GO:0070847">
    <property type="term" value="C:core mediator complex"/>
    <property type="evidence" value="ECO:0007669"/>
    <property type="project" value="TreeGrafter"/>
</dbReference>
<dbReference type="Pfam" id="PF10232">
    <property type="entry name" value="Med8"/>
    <property type="match status" value="1"/>
</dbReference>
<dbReference type="PANTHER" id="PTHR13074">
    <property type="entry name" value="MEDIATOR OF RNA POLYMERASE II TRANSCRIPTION SUBUNIT 8"/>
    <property type="match status" value="1"/>
</dbReference>
<dbReference type="GO" id="GO:0006357">
    <property type="term" value="P:regulation of transcription by RNA polymerase II"/>
    <property type="evidence" value="ECO:0007669"/>
    <property type="project" value="InterPro"/>
</dbReference>
<evidence type="ECO:0000256" key="3">
    <source>
        <dbReference type="ARBA" id="ARBA00023015"/>
    </source>
</evidence>
<feature type="non-terminal residue" evidence="8">
    <location>
        <position position="126"/>
    </location>
</feature>